<name>A0A4Q1DDK3_9BACT</name>
<dbReference type="OrthoDB" id="769954at2"/>
<comment type="caution">
    <text evidence="1">The sequence shown here is derived from an EMBL/GenBank/DDBJ whole genome shotgun (WGS) entry which is preliminary data.</text>
</comment>
<protein>
    <recommendedName>
        <fullName evidence="3">BZIP transcription factor</fullName>
    </recommendedName>
</protein>
<dbReference type="AlphaFoldDB" id="A0A4Q1DDK3"/>
<reference evidence="1 2" key="1">
    <citation type="submission" date="2019-01" db="EMBL/GenBank/DDBJ databases">
        <title>Filimonas sp. strain TTM-71.</title>
        <authorList>
            <person name="Chen W.-M."/>
        </authorList>
    </citation>
    <scope>NUCLEOTIDE SEQUENCE [LARGE SCALE GENOMIC DNA]</scope>
    <source>
        <strain evidence="1 2">TTM-71</strain>
    </source>
</reference>
<accession>A0A4Q1DDK3</accession>
<dbReference type="Proteomes" id="UP000290545">
    <property type="component" value="Unassembled WGS sequence"/>
</dbReference>
<evidence type="ECO:0000313" key="1">
    <source>
        <dbReference type="EMBL" id="RXK86743.1"/>
    </source>
</evidence>
<proteinExistence type="predicted"/>
<sequence length="366" mass="39323">MKEMIGLMAMTFLSSYSFCQETLQSVTDRGNTTTQSIAIGGNALGSYQGYKVLAINPDFNGSLIDFRNAGDKSFHVRYDMAAGLILESRDGTQPIVLQPVYGGNVGIGTTSPTNKLSVNGAADFQTRIGFNSKSQYLGDGYMFFNATGGLNDFGIRNDVGDILLAAGSASPQFILKPSGNVGIGTMAPAYKLDVNGEVGTSRLVVSNVGGGITWPSSGSYAAIDVMQGADMIFYNGMAAYNERMRILGNGNIGIGTSNPGVYKLAVEGTIGARKMKVTQEAWADYVFDSSYQLPSLTNVETFIKENKHLPEVPSAAEVKKDGLDLGDNQAVLLKKIEELTLYIIQQNKEMLEMKKRLAEVEANQSK</sequence>
<keyword evidence="2" id="KW-1185">Reference proteome</keyword>
<dbReference type="RefSeq" id="WP_129002491.1">
    <property type="nucleotide sequence ID" value="NZ_SDHZ01000001.1"/>
</dbReference>
<evidence type="ECO:0000313" key="2">
    <source>
        <dbReference type="Proteomes" id="UP000290545"/>
    </source>
</evidence>
<dbReference type="EMBL" id="SDHZ01000001">
    <property type="protein sequence ID" value="RXK86743.1"/>
    <property type="molecule type" value="Genomic_DNA"/>
</dbReference>
<gene>
    <name evidence="1" type="ORF">ESB13_08060</name>
</gene>
<evidence type="ECO:0008006" key="3">
    <source>
        <dbReference type="Google" id="ProtNLM"/>
    </source>
</evidence>
<organism evidence="1 2">
    <name type="scientific">Filimonas effusa</name>
    <dbReference type="NCBI Taxonomy" id="2508721"/>
    <lineage>
        <taxon>Bacteria</taxon>
        <taxon>Pseudomonadati</taxon>
        <taxon>Bacteroidota</taxon>
        <taxon>Chitinophagia</taxon>
        <taxon>Chitinophagales</taxon>
        <taxon>Chitinophagaceae</taxon>
        <taxon>Filimonas</taxon>
    </lineage>
</organism>